<gene>
    <name evidence="2" type="ORF">GNI_097090</name>
</gene>
<keyword evidence="3" id="KW-1185">Reference proteome</keyword>
<comment type="caution">
    <text evidence="2">The sequence shown here is derived from an EMBL/GenBank/DDBJ whole genome shotgun (WGS) entry which is preliminary data.</text>
</comment>
<organism evidence="2 3">
    <name type="scientific">Gregarina niphandrodes</name>
    <name type="common">Septate eugregarine</name>
    <dbReference type="NCBI Taxonomy" id="110365"/>
    <lineage>
        <taxon>Eukaryota</taxon>
        <taxon>Sar</taxon>
        <taxon>Alveolata</taxon>
        <taxon>Apicomplexa</taxon>
        <taxon>Conoidasida</taxon>
        <taxon>Gregarinasina</taxon>
        <taxon>Eugregarinorida</taxon>
        <taxon>Gregarinidae</taxon>
        <taxon>Gregarina</taxon>
    </lineage>
</organism>
<sequence length="147" mass="16674">MASMERYQREYNHREAERYEREREARRLRFAKPLFDFAPAAVKQEIAAEKLARERKSQQRANRVREFLENSEVVVVPGPGQTEEEEGILADRGTDPPRVALPPVAPDGSLDLYEAMYVTKGARLTPEDYAPSTPVNESGRQALNAIS</sequence>
<feature type="region of interest" description="Disordered" evidence="1">
    <location>
        <begin position="74"/>
        <end position="106"/>
    </location>
</feature>
<accession>A0A023B4V2</accession>
<dbReference type="VEuPathDB" id="CryptoDB:GNI_097090"/>
<dbReference type="GeneID" id="22913451"/>
<dbReference type="RefSeq" id="XP_011131034.1">
    <property type="nucleotide sequence ID" value="XM_011132732.1"/>
</dbReference>
<evidence type="ECO:0000313" key="3">
    <source>
        <dbReference type="Proteomes" id="UP000019763"/>
    </source>
</evidence>
<name>A0A023B4V2_GRENI</name>
<feature type="compositionally biased region" description="Polar residues" evidence="1">
    <location>
        <begin position="133"/>
        <end position="147"/>
    </location>
</feature>
<proteinExistence type="predicted"/>
<feature type="region of interest" description="Disordered" evidence="1">
    <location>
        <begin position="125"/>
        <end position="147"/>
    </location>
</feature>
<protein>
    <submittedName>
        <fullName evidence="2">Uncharacterized protein</fullName>
    </submittedName>
</protein>
<evidence type="ECO:0000256" key="1">
    <source>
        <dbReference type="SAM" id="MobiDB-lite"/>
    </source>
</evidence>
<dbReference type="AlphaFoldDB" id="A0A023B4V2"/>
<feature type="non-terminal residue" evidence="2">
    <location>
        <position position="147"/>
    </location>
</feature>
<evidence type="ECO:0000313" key="2">
    <source>
        <dbReference type="EMBL" id="EZG57770.1"/>
    </source>
</evidence>
<reference evidence="2" key="1">
    <citation type="submission" date="2013-12" db="EMBL/GenBank/DDBJ databases">
        <authorList>
            <person name="Omoto C.K."/>
            <person name="Sibley D."/>
            <person name="Venepally P."/>
            <person name="Hadjithomas M."/>
            <person name="Karamycheva S."/>
            <person name="Brunk B."/>
            <person name="Roos D."/>
            <person name="Caler E."/>
            <person name="Lorenzi H."/>
        </authorList>
    </citation>
    <scope>NUCLEOTIDE SEQUENCE</scope>
</reference>
<feature type="region of interest" description="Disordered" evidence="1">
    <location>
        <begin position="1"/>
        <end position="22"/>
    </location>
</feature>
<dbReference type="EMBL" id="AFNH02000727">
    <property type="protein sequence ID" value="EZG57770.1"/>
    <property type="molecule type" value="Genomic_DNA"/>
</dbReference>
<dbReference type="Proteomes" id="UP000019763">
    <property type="component" value="Unassembled WGS sequence"/>
</dbReference>